<dbReference type="Pfam" id="PF00589">
    <property type="entry name" value="Phage_integrase"/>
    <property type="match status" value="1"/>
</dbReference>
<dbReference type="PROSITE" id="PS51898">
    <property type="entry name" value="TYR_RECOMBINASE"/>
    <property type="match status" value="1"/>
</dbReference>
<dbReference type="Gene3D" id="1.10.443.10">
    <property type="entry name" value="Intergrase catalytic core"/>
    <property type="match status" value="1"/>
</dbReference>
<sequence>MAERPEMNAYPARDVWTLRPSNDKRSGVYLEGLDFTEISQMPISLRFVLASIAERVSSGAVKSYVHALKRASASLTNGEIIDHSWFVAQKIRLGPREEYKLSQIRSLVKEWLELQIEIPSQHDANLIAQEKLKQAPQSEAVMMRGHQDGPLTRSESATLFKALNNALENGEVTLFQFVVTRLLYELGVRVEQAGHLRLSDFKFEWARTYVLMPRAKQGTQPRTLFSKRQISSGLGRAVQILIEQISSKTDNRDLSRIGLIDPENERHFVLKEGLLKLDKSSLRNILKQTVGQLQVPSEKTGEPIKIFPRRFRYTLATEAIEDGEDPFVVAQMLDHETTQTISHYVQLRNATIDALDKKIGAQMMVLAAPFKGKIISRGTVTSGGPVFDPESDNEVGGCGTANSCGLPHPVACYSCPKFEPYEVDPEIWTGA</sequence>
<dbReference type="RefSeq" id="WP_131484304.1">
    <property type="nucleotide sequence ID" value="NZ_SJDL01000119.1"/>
</dbReference>
<evidence type="ECO:0000313" key="4">
    <source>
        <dbReference type="Proteomes" id="UP000313645"/>
    </source>
</evidence>
<proteinExistence type="predicted"/>
<dbReference type="Proteomes" id="UP000313645">
    <property type="component" value="Unassembled WGS sequence"/>
</dbReference>
<dbReference type="EMBL" id="SJDL01000119">
    <property type="protein sequence ID" value="TBW45041.1"/>
    <property type="molecule type" value="Genomic_DNA"/>
</dbReference>
<dbReference type="CDD" id="cd00397">
    <property type="entry name" value="DNA_BRE_C"/>
    <property type="match status" value="1"/>
</dbReference>
<dbReference type="SUPFAM" id="SSF56349">
    <property type="entry name" value="DNA breaking-rejoining enzymes"/>
    <property type="match status" value="1"/>
</dbReference>
<gene>
    <name evidence="3" type="ORF">EZI54_23675</name>
</gene>
<feature type="domain" description="Tyr recombinase" evidence="2">
    <location>
        <begin position="146"/>
        <end position="357"/>
    </location>
</feature>
<evidence type="ECO:0000259" key="2">
    <source>
        <dbReference type="PROSITE" id="PS51898"/>
    </source>
</evidence>
<organism evidence="3 4">
    <name type="scientific">Marinobacter halodurans</name>
    <dbReference type="NCBI Taxonomy" id="2528979"/>
    <lineage>
        <taxon>Bacteria</taxon>
        <taxon>Pseudomonadati</taxon>
        <taxon>Pseudomonadota</taxon>
        <taxon>Gammaproteobacteria</taxon>
        <taxon>Pseudomonadales</taxon>
        <taxon>Marinobacteraceae</taxon>
        <taxon>Marinobacter</taxon>
    </lineage>
</organism>
<name>A0ABY1ZDQ0_9GAMM</name>
<dbReference type="InterPro" id="IPR002104">
    <property type="entry name" value="Integrase_catalytic"/>
</dbReference>
<dbReference type="InterPro" id="IPR011010">
    <property type="entry name" value="DNA_brk_join_enz"/>
</dbReference>
<keyword evidence="1" id="KW-0233">DNA recombination</keyword>
<keyword evidence="4" id="KW-1185">Reference proteome</keyword>
<accession>A0ABY1ZDQ0</accession>
<reference evidence="3 4" key="1">
    <citation type="submission" date="2019-02" db="EMBL/GenBank/DDBJ databases">
        <title>Marinobacter halodurans sp. nov., a marine bacterium isolated from sea tidal flat.</title>
        <authorList>
            <person name="Yoo Y."/>
            <person name="Lee D.W."/>
            <person name="Kim B.S."/>
            <person name="Kim J.-J."/>
        </authorList>
    </citation>
    <scope>NUCLEOTIDE SEQUENCE [LARGE SCALE GENOMIC DNA]</scope>
    <source>
        <strain evidence="3 4">YJ-S3-2</strain>
    </source>
</reference>
<comment type="caution">
    <text evidence="3">The sequence shown here is derived from an EMBL/GenBank/DDBJ whole genome shotgun (WGS) entry which is preliminary data.</text>
</comment>
<protein>
    <submittedName>
        <fullName evidence="3">Site-specific integrase</fullName>
    </submittedName>
</protein>
<evidence type="ECO:0000256" key="1">
    <source>
        <dbReference type="ARBA" id="ARBA00023172"/>
    </source>
</evidence>
<evidence type="ECO:0000313" key="3">
    <source>
        <dbReference type="EMBL" id="TBW45041.1"/>
    </source>
</evidence>
<dbReference type="InterPro" id="IPR013762">
    <property type="entry name" value="Integrase-like_cat_sf"/>
</dbReference>